<evidence type="ECO:0000256" key="11">
    <source>
        <dbReference type="ARBA" id="ARBA00023128"/>
    </source>
</evidence>
<keyword evidence="11" id="KW-0496">Mitochondrion</keyword>
<comment type="caution">
    <text evidence="22">The sequence shown here is derived from an EMBL/GenBank/DDBJ whole genome shotgun (WGS) entry which is preliminary data.</text>
</comment>
<dbReference type="AlphaFoldDB" id="A0AAD7WV78"/>
<keyword evidence="23" id="KW-1185">Reference proteome</keyword>
<evidence type="ECO:0000256" key="10">
    <source>
        <dbReference type="ARBA" id="ARBA00023054"/>
    </source>
</evidence>
<evidence type="ECO:0000256" key="3">
    <source>
        <dbReference type="ARBA" id="ARBA00012797"/>
    </source>
</evidence>
<evidence type="ECO:0000256" key="6">
    <source>
        <dbReference type="ARBA" id="ARBA00022679"/>
    </source>
</evidence>
<dbReference type="PROSITE" id="PS51675">
    <property type="entry name" value="SAM_MT_TRM10"/>
    <property type="match status" value="1"/>
</dbReference>
<evidence type="ECO:0000256" key="14">
    <source>
        <dbReference type="ARBA" id="ARBA00030623"/>
    </source>
</evidence>
<keyword evidence="5" id="KW-0489">Methyltransferase</keyword>
<comment type="subcellular location">
    <subcellularLocation>
        <location evidence="1">Mitochondrion</location>
    </subcellularLocation>
</comment>
<proteinExistence type="predicted"/>
<evidence type="ECO:0000256" key="7">
    <source>
        <dbReference type="ARBA" id="ARBA00022691"/>
    </source>
</evidence>
<keyword evidence="7" id="KW-0949">S-adenosyl-L-methionine</keyword>
<evidence type="ECO:0000256" key="18">
    <source>
        <dbReference type="ARBA" id="ARBA00048434"/>
    </source>
</evidence>
<protein>
    <recommendedName>
        <fullName evidence="4">tRNA methyltransferase 10 homolog C</fullName>
        <ecNumber evidence="2">2.1.1.218</ecNumber>
        <ecNumber evidence="3">2.1.1.221</ecNumber>
    </recommendedName>
    <alternativeName>
        <fullName evidence="14">Mitochondrial ribonuclease P protein 1</fullName>
    </alternativeName>
    <alternativeName>
        <fullName evidence="13">RNA (guanine-9-)-methyltransferase domain-containing protein 1</fullName>
    </alternativeName>
    <alternativeName>
        <fullName evidence="15">mRNA methyladenosine-N(1)-methyltransferase</fullName>
    </alternativeName>
    <alternativeName>
        <fullName evidence="16">tRNA (adenine(9)-N(1))-methyltransferase</fullName>
    </alternativeName>
    <alternativeName>
        <fullName evidence="12">tRNA (guanine(9)-N(1))-methyltransferase</fullName>
    </alternativeName>
</protein>
<dbReference type="Gene3D" id="3.40.1280.30">
    <property type="match status" value="1"/>
</dbReference>
<gene>
    <name evidence="22" type="ORF">AAFF_G00193610</name>
</gene>
<dbReference type="GO" id="GO:0005654">
    <property type="term" value="C:nucleoplasm"/>
    <property type="evidence" value="ECO:0007669"/>
    <property type="project" value="TreeGrafter"/>
</dbReference>
<dbReference type="GO" id="GO:0052905">
    <property type="term" value="F:tRNA (guanosine(9)-N1)-methyltransferase activity"/>
    <property type="evidence" value="ECO:0007669"/>
    <property type="project" value="UniProtKB-EC"/>
</dbReference>
<dbReference type="GO" id="GO:0070131">
    <property type="term" value="P:positive regulation of mitochondrial translation"/>
    <property type="evidence" value="ECO:0007669"/>
    <property type="project" value="TreeGrafter"/>
</dbReference>
<dbReference type="FunFam" id="3.40.1280.30:FF:000003">
    <property type="entry name" value="tRNA methyltransferase 10C, mitochondrial RNase P subunit"/>
    <property type="match status" value="1"/>
</dbReference>
<evidence type="ECO:0000256" key="15">
    <source>
        <dbReference type="ARBA" id="ARBA00031759"/>
    </source>
</evidence>
<reference evidence="22" key="1">
    <citation type="journal article" date="2023" name="Science">
        <title>Genome structures resolve the early diversification of teleost fishes.</title>
        <authorList>
            <person name="Parey E."/>
            <person name="Louis A."/>
            <person name="Montfort J."/>
            <person name="Bouchez O."/>
            <person name="Roques C."/>
            <person name="Iampietro C."/>
            <person name="Lluch J."/>
            <person name="Castinel A."/>
            <person name="Donnadieu C."/>
            <person name="Desvignes T."/>
            <person name="Floi Bucao C."/>
            <person name="Jouanno E."/>
            <person name="Wen M."/>
            <person name="Mejri S."/>
            <person name="Dirks R."/>
            <person name="Jansen H."/>
            <person name="Henkel C."/>
            <person name="Chen W.J."/>
            <person name="Zahm M."/>
            <person name="Cabau C."/>
            <person name="Klopp C."/>
            <person name="Thompson A.W."/>
            <person name="Robinson-Rechavi M."/>
            <person name="Braasch I."/>
            <person name="Lecointre G."/>
            <person name="Bobe J."/>
            <person name="Postlethwait J.H."/>
            <person name="Berthelot C."/>
            <person name="Roest Crollius H."/>
            <person name="Guiguen Y."/>
        </authorList>
    </citation>
    <scope>NUCLEOTIDE SEQUENCE</scope>
    <source>
        <strain evidence="22">NC1722</strain>
    </source>
</reference>
<feature type="region of interest" description="Disordered" evidence="20">
    <location>
        <begin position="79"/>
        <end position="104"/>
    </location>
</feature>
<evidence type="ECO:0000256" key="13">
    <source>
        <dbReference type="ARBA" id="ARBA00029803"/>
    </source>
</evidence>
<feature type="compositionally biased region" description="Basic and acidic residues" evidence="20">
    <location>
        <begin position="167"/>
        <end position="181"/>
    </location>
</feature>
<dbReference type="GO" id="GO:0005739">
    <property type="term" value="C:mitochondrion"/>
    <property type="evidence" value="ECO:0007669"/>
    <property type="project" value="UniProtKB-SubCell"/>
</dbReference>
<comment type="catalytic activity">
    <reaction evidence="19">
        <text>an adenosine in mRNA + S-adenosyl-L-methionine = an N(1)-methyladenosine in mRNA + S-adenosyl-L-homocysteine + H(+)</text>
        <dbReference type="Rhea" id="RHEA:55392"/>
        <dbReference type="Rhea" id="RHEA-COMP:12414"/>
        <dbReference type="Rhea" id="RHEA-COMP:12415"/>
        <dbReference type="ChEBI" id="CHEBI:15378"/>
        <dbReference type="ChEBI" id="CHEBI:57856"/>
        <dbReference type="ChEBI" id="CHEBI:59789"/>
        <dbReference type="ChEBI" id="CHEBI:74411"/>
        <dbReference type="ChEBI" id="CHEBI:74491"/>
    </reaction>
</comment>
<dbReference type="GO" id="GO:0160106">
    <property type="term" value="F:tRNA (adenine(9)-N1)-methyltransferase activity"/>
    <property type="evidence" value="ECO:0007669"/>
    <property type="project" value="UniProtKB-EC"/>
</dbReference>
<keyword evidence="8" id="KW-0819">tRNA processing</keyword>
<dbReference type="GO" id="GO:0032259">
    <property type="term" value="P:methylation"/>
    <property type="evidence" value="ECO:0007669"/>
    <property type="project" value="UniProtKB-KW"/>
</dbReference>
<feature type="region of interest" description="Disordered" evidence="20">
    <location>
        <begin position="459"/>
        <end position="502"/>
    </location>
</feature>
<dbReference type="CDD" id="cd18102">
    <property type="entry name" value="Trm10_MRRP1"/>
    <property type="match status" value="1"/>
</dbReference>
<evidence type="ECO:0000259" key="21">
    <source>
        <dbReference type="PROSITE" id="PS51675"/>
    </source>
</evidence>
<evidence type="ECO:0000256" key="8">
    <source>
        <dbReference type="ARBA" id="ARBA00022694"/>
    </source>
</evidence>
<evidence type="ECO:0000256" key="16">
    <source>
        <dbReference type="ARBA" id="ARBA00033019"/>
    </source>
</evidence>
<dbReference type="InterPro" id="IPR025812">
    <property type="entry name" value="Trm10_C_MTase_dom"/>
</dbReference>
<dbReference type="Proteomes" id="UP001221898">
    <property type="component" value="Unassembled WGS sequence"/>
</dbReference>
<feature type="domain" description="SAM-dependent MTase TRM10-type" evidence="21">
    <location>
        <begin position="210"/>
        <end position="402"/>
    </location>
</feature>
<feature type="region of interest" description="Disordered" evidence="20">
    <location>
        <begin position="160"/>
        <end position="189"/>
    </location>
</feature>
<dbReference type="InterPro" id="IPR038459">
    <property type="entry name" value="MT_TRM10-typ_sf"/>
</dbReference>
<comment type="catalytic activity">
    <reaction evidence="17">
        <text>adenosine(9) in tRNA + S-adenosyl-L-methionine = N(1)-methyladenosine(9) in tRNA + S-adenosyl-L-homocysteine + H(+)</text>
        <dbReference type="Rhea" id="RHEA:43148"/>
        <dbReference type="Rhea" id="RHEA-COMP:10363"/>
        <dbReference type="Rhea" id="RHEA-COMP:10364"/>
        <dbReference type="ChEBI" id="CHEBI:15378"/>
        <dbReference type="ChEBI" id="CHEBI:57856"/>
        <dbReference type="ChEBI" id="CHEBI:59789"/>
        <dbReference type="ChEBI" id="CHEBI:74411"/>
        <dbReference type="ChEBI" id="CHEBI:74491"/>
        <dbReference type="EC" id="2.1.1.218"/>
    </reaction>
</comment>
<comment type="catalytic activity">
    <reaction evidence="18">
        <text>guanosine(9) in tRNA + S-adenosyl-L-methionine = N(1)-methylguanosine(9) in tRNA + S-adenosyl-L-homocysteine + H(+)</text>
        <dbReference type="Rhea" id="RHEA:43156"/>
        <dbReference type="Rhea" id="RHEA-COMP:10367"/>
        <dbReference type="Rhea" id="RHEA-COMP:10368"/>
        <dbReference type="ChEBI" id="CHEBI:15378"/>
        <dbReference type="ChEBI" id="CHEBI:57856"/>
        <dbReference type="ChEBI" id="CHEBI:59789"/>
        <dbReference type="ChEBI" id="CHEBI:73542"/>
        <dbReference type="ChEBI" id="CHEBI:74269"/>
        <dbReference type="EC" id="2.1.1.221"/>
    </reaction>
</comment>
<dbReference type="InterPro" id="IPR007356">
    <property type="entry name" value="tRNA_m1G_MeTrfase_euk"/>
</dbReference>
<dbReference type="GO" id="GO:0000049">
    <property type="term" value="F:tRNA binding"/>
    <property type="evidence" value="ECO:0007669"/>
    <property type="project" value="TreeGrafter"/>
</dbReference>
<evidence type="ECO:0000313" key="22">
    <source>
        <dbReference type="EMBL" id="KAJ8410457.1"/>
    </source>
</evidence>
<evidence type="ECO:0000256" key="1">
    <source>
        <dbReference type="ARBA" id="ARBA00004173"/>
    </source>
</evidence>
<dbReference type="EC" id="2.1.1.218" evidence="2"/>
<dbReference type="EMBL" id="JAINUG010000026">
    <property type="protein sequence ID" value="KAJ8410457.1"/>
    <property type="molecule type" value="Genomic_DNA"/>
</dbReference>
<dbReference type="PANTHER" id="PTHR13563:SF5">
    <property type="entry name" value="TRNA METHYLTRANSFERASE 10 HOMOLOG C"/>
    <property type="match status" value="1"/>
</dbReference>
<evidence type="ECO:0000256" key="9">
    <source>
        <dbReference type="ARBA" id="ARBA00022946"/>
    </source>
</evidence>
<dbReference type="EC" id="2.1.1.221" evidence="3"/>
<dbReference type="InterPro" id="IPR028564">
    <property type="entry name" value="MT_TRM10-typ"/>
</dbReference>
<name>A0AAD7WV78_9TELE</name>
<keyword evidence="9" id="KW-0809">Transit peptide</keyword>
<evidence type="ECO:0000256" key="12">
    <source>
        <dbReference type="ARBA" id="ARBA00029727"/>
    </source>
</evidence>
<evidence type="ECO:0000256" key="4">
    <source>
        <dbReference type="ARBA" id="ARBA00014681"/>
    </source>
</evidence>
<keyword evidence="10" id="KW-0175">Coiled coil</keyword>
<evidence type="ECO:0000256" key="5">
    <source>
        <dbReference type="ARBA" id="ARBA00022603"/>
    </source>
</evidence>
<evidence type="ECO:0000313" key="23">
    <source>
        <dbReference type="Proteomes" id="UP001221898"/>
    </source>
</evidence>
<accession>A0AAD7WV78</accession>
<sequence length="502" mass="57867">MRLLKASLVKLIWRNCNSKTPVLLGNQSSWLTPIFHFTPCRTRNLCTTLVLRKDSTLSSDQTAEKLDLDVWKSVMLSPGLQEEKENENEEGALEGSGQDGEHSPLEATRELVETWRQAGRLVPEQMSEEQLQTLENLSTKSSKKKYLKYLAIKEGHKKARKVKQEKRRSERMIEMGEKKSEEGEEEGDAGGQLKNTFMLQFWQHSVDSLHNWRAAQAMLFGQPLVFDMSYEQHMSRRELENTVSQLLECEGWNRRSADPFHLHFCNLQPEGGYHRELVKRYGASWNRLLITATEQNYVDTFPHSQLVYLTADSPKVLKAFDHNKVYIVGSLVDRSIQTGVSLANAKRLKLATARLPLDEFLHWDTGAKNLTLDQMIRILLRLKDTGKWEKALEFVPKRKHEGFYQPRQTVRSGTFLTDKAKTFINRETGPTSSYKTRTFVNREMGPTISYKTRTFVNREAGPTNGAESKPLTQSGVQTVFKPKRFVTHDTQPKSKNNWWEEE</sequence>
<feature type="compositionally biased region" description="Polar residues" evidence="20">
    <location>
        <begin position="493"/>
        <end position="502"/>
    </location>
</feature>
<keyword evidence="6" id="KW-0808">Transferase</keyword>
<evidence type="ECO:0000256" key="19">
    <source>
        <dbReference type="ARBA" id="ARBA00048481"/>
    </source>
</evidence>
<evidence type="ECO:0000256" key="20">
    <source>
        <dbReference type="SAM" id="MobiDB-lite"/>
    </source>
</evidence>
<dbReference type="GO" id="GO:0097745">
    <property type="term" value="P:mitochondrial tRNA 5'-end processing"/>
    <property type="evidence" value="ECO:0007669"/>
    <property type="project" value="TreeGrafter"/>
</dbReference>
<evidence type="ECO:0000256" key="17">
    <source>
        <dbReference type="ARBA" id="ARBA00048278"/>
    </source>
</evidence>
<organism evidence="22 23">
    <name type="scientific">Aldrovandia affinis</name>
    <dbReference type="NCBI Taxonomy" id="143900"/>
    <lineage>
        <taxon>Eukaryota</taxon>
        <taxon>Metazoa</taxon>
        <taxon>Chordata</taxon>
        <taxon>Craniata</taxon>
        <taxon>Vertebrata</taxon>
        <taxon>Euteleostomi</taxon>
        <taxon>Actinopterygii</taxon>
        <taxon>Neopterygii</taxon>
        <taxon>Teleostei</taxon>
        <taxon>Notacanthiformes</taxon>
        <taxon>Halosauridae</taxon>
        <taxon>Aldrovandia</taxon>
    </lineage>
</organism>
<evidence type="ECO:0000256" key="2">
    <source>
        <dbReference type="ARBA" id="ARBA00012794"/>
    </source>
</evidence>
<dbReference type="PANTHER" id="PTHR13563">
    <property type="entry name" value="TRNA (GUANINE-9-) METHYLTRANSFERASE"/>
    <property type="match status" value="1"/>
</dbReference>